<name>A0A8J5H214_ZINOF</name>
<dbReference type="InterPro" id="IPR008480">
    <property type="entry name" value="DUF761_pln"/>
</dbReference>
<keyword evidence="3" id="KW-1185">Reference proteome</keyword>
<evidence type="ECO:0000313" key="2">
    <source>
        <dbReference type="EMBL" id="KAG6518214.1"/>
    </source>
</evidence>
<dbReference type="Pfam" id="PF05553">
    <property type="entry name" value="DUF761"/>
    <property type="match status" value="1"/>
</dbReference>
<protein>
    <recommendedName>
        <fullName evidence="4">Avr9/Cf-9 rapidly elicited protein 146</fullName>
    </recommendedName>
</protein>
<accession>A0A8J5H214</accession>
<reference evidence="2 3" key="1">
    <citation type="submission" date="2020-08" db="EMBL/GenBank/DDBJ databases">
        <title>Plant Genome Project.</title>
        <authorList>
            <person name="Zhang R.-G."/>
        </authorList>
    </citation>
    <scope>NUCLEOTIDE SEQUENCE [LARGE SCALE GENOMIC DNA]</scope>
    <source>
        <tissue evidence="2">Rhizome</tissue>
    </source>
</reference>
<dbReference type="AlphaFoldDB" id="A0A8J5H214"/>
<feature type="region of interest" description="Disordered" evidence="1">
    <location>
        <begin position="136"/>
        <end position="178"/>
    </location>
</feature>
<comment type="caution">
    <text evidence="2">The sequence shown here is derived from an EMBL/GenBank/DDBJ whole genome shotgun (WGS) entry which is preliminary data.</text>
</comment>
<evidence type="ECO:0008006" key="4">
    <source>
        <dbReference type="Google" id="ProtNLM"/>
    </source>
</evidence>
<gene>
    <name evidence="2" type="ORF">ZIOFF_021618</name>
</gene>
<dbReference type="Proteomes" id="UP000734854">
    <property type="component" value="Unassembled WGS sequence"/>
</dbReference>
<sequence>MDPSVAKRICHMIRAAYFMILKGLISKPKLTIHLHLLLRRGKLAGKALTNSLLLHRRRHHLSSADITGLSDLISFYDPGDVEFSCDNTPSPAFSFLSAAKRLKSSRRGRQQDFALDVHLAAALAKELEVLGSASPVPAGWNQRSPAPPQLRVTDSPFPETEDEVEEEEEEEKDSDRVDREAEAFIRRFYEQLRLQQCVATATPDRV</sequence>
<proteinExistence type="predicted"/>
<dbReference type="PANTHER" id="PTHR33265">
    <property type="entry name" value="AVR9/CF-9 RAPIDLY ELICITED PROTEIN-RELATED"/>
    <property type="match status" value="1"/>
</dbReference>
<dbReference type="PANTHER" id="PTHR33265:SF26">
    <property type="entry name" value="OS06G0554600 PROTEIN"/>
    <property type="match status" value="1"/>
</dbReference>
<evidence type="ECO:0000313" key="3">
    <source>
        <dbReference type="Proteomes" id="UP000734854"/>
    </source>
</evidence>
<feature type="compositionally biased region" description="Acidic residues" evidence="1">
    <location>
        <begin position="159"/>
        <end position="172"/>
    </location>
</feature>
<dbReference type="EMBL" id="JACMSC010000006">
    <property type="protein sequence ID" value="KAG6518214.1"/>
    <property type="molecule type" value="Genomic_DNA"/>
</dbReference>
<organism evidence="2 3">
    <name type="scientific">Zingiber officinale</name>
    <name type="common">Ginger</name>
    <name type="synonym">Amomum zingiber</name>
    <dbReference type="NCBI Taxonomy" id="94328"/>
    <lineage>
        <taxon>Eukaryota</taxon>
        <taxon>Viridiplantae</taxon>
        <taxon>Streptophyta</taxon>
        <taxon>Embryophyta</taxon>
        <taxon>Tracheophyta</taxon>
        <taxon>Spermatophyta</taxon>
        <taxon>Magnoliopsida</taxon>
        <taxon>Liliopsida</taxon>
        <taxon>Zingiberales</taxon>
        <taxon>Zingiberaceae</taxon>
        <taxon>Zingiber</taxon>
    </lineage>
</organism>
<evidence type="ECO:0000256" key="1">
    <source>
        <dbReference type="SAM" id="MobiDB-lite"/>
    </source>
</evidence>